<dbReference type="OrthoDB" id="4525561at2759"/>
<feature type="transmembrane region" description="Helical" evidence="1">
    <location>
        <begin position="20"/>
        <end position="37"/>
    </location>
</feature>
<gene>
    <name evidence="2" type="ORF">APUU_51054S</name>
</gene>
<sequence length="81" mass="8831">MVNDERVKWKVTSKLQKGRLLAAVNCLAGLAIFFFGYDQGMMGGVNGSQSYLEVMGLGYMENGEAVVTGWVPRINGLKDSL</sequence>
<evidence type="ECO:0000313" key="3">
    <source>
        <dbReference type="Proteomes" id="UP000654913"/>
    </source>
</evidence>
<keyword evidence="1" id="KW-0812">Transmembrane</keyword>
<proteinExistence type="predicted"/>
<dbReference type="KEGG" id="apuu:APUU_51054S"/>
<evidence type="ECO:0008006" key="4">
    <source>
        <dbReference type="Google" id="ProtNLM"/>
    </source>
</evidence>
<protein>
    <recommendedName>
        <fullName evidence="4">Major facilitator superfamily (MFS) profile domain-containing protein</fullName>
    </recommendedName>
</protein>
<organism evidence="2 3">
    <name type="scientific">Aspergillus puulaauensis</name>
    <dbReference type="NCBI Taxonomy" id="1220207"/>
    <lineage>
        <taxon>Eukaryota</taxon>
        <taxon>Fungi</taxon>
        <taxon>Dikarya</taxon>
        <taxon>Ascomycota</taxon>
        <taxon>Pezizomycotina</taxon>
        <taxon>Eurotiomycetes</taxon>
        <taxon>Eurotiomycetidae</taxon>
        <taxon>Eurotiales</taxon>
        <taxon>Aspergillaceae</taxon>
        <taxon>Aspergillus</taxon>
    </lineage>
</organism>
<dbReference type="RefSeq" id="XP_041558537.1">
    <property type="nucleotide sequence ID" value="XM_041706120.1"/>
</dbReference>
<dbReference type="AlphaFoldDB" id="A0A7R7XSW7"/>
<accession>A0A7R7XSW7</accession>
<keyword evidence="1" id="KW-1133">Transmembrane helix</keyword>
<name>A0A7R7XSW7_9EURO</name>
<dbReference type="Proteomes" id="UP000654913">
    <property type="component" value="Chromosome 5"/>
</dbReference>
<keyword evidence="1" id="KW-0472">Membrane</keyword>
<reference evidence="2" key="1">
    <citation type="submission" date="2021-01" db="EMBL/GenBank/DDBJ databases">
        <authorList>
            <consortium name="Aspergillus puulaauensis MK2 genome sequencing consortium"/>
            <person name="Kazuki M."/>
            <person name="Futagami T."/>
        </authorList>
    </citation>
    <scope>NUCLEOTIDE SEQUENCE</scope>
    <source>
        <strain evidence="2">MK2</strain>
    </source>
</reference>
<evidence type="ECO:0000256" key="1">
    <source>
        <dbReference type="SAM" id="Phobius"/>
    </source>
</evidence>
<reference evidence="2" key="2">
    <citation type="submission" date="2021-02" db="EMBL/GenBank/DDBJ databases">
        <title>Aspergillus puulaauensis MK2 genome sequence.</title>
        <authorList>
            <person name="Futagami T."/>
            <person name="Mori K."/>
            <person name="Kadooka C."/>
            <person name="Tanaka T."/>
        </authorList>
    </citation>
    <scope>NUCLEOTIDE SEQUENCE</scope>
    <source>
        <strain evidence="2">MK2</strain>
    </source>
</reference>
<evidence type="ECO:0000313" key="2">
    <source>
        <dbReference type="EMBL" id="BCS26343.1"/>
    </source>
</evidence>
<dbReference type="GeneID" id="64976348"/>
<dbReference type="EMBL" id="AP024447">
    <property type="protein sequence ID" value="BCS26343.1"/>
    <property type="molecule type" value="Genomic_DNA"/>
</dbReference>
<keyword evidence="3" id="KW-1185">Reference proteome</keyword>